<gene>
    <name evidence="2" type="ORF">LTRI10_LOCUS43502</name>
</gene>
<evidence type="ECO:0000259" key="1">
    <source>
        <dbReference type="PROSITE" id="PS50181"/>
    </source>
</evidence>
<dbReference type="SUPFAM" id="SSF81383">
    <property type="entry name" value="F-box domain"/>
    <property type="match status" value="1"/>
</dbReference>
<dbReference type="EMBL" id="OZ034820">
    <property type="protein sequence ID" value="CAL1403581.1"/>
    <property type="molecule type" value="Genomic_DNA"/>
</dbReference>
<protein>
    <recommendedName>
        <fullName evidence="1">F-box domain-containing protein</fullName>
    </recommendedName>
</protein>
<name>A0AAV2FYZ7_9ROSI</name>
<dbReference type="NCBIfam" id="TIGR01640">
    <property type="entry name" value="F_box_assoc_1"/>
    <property type="match status" value="1"/>
</dbReference>
<keyword evidence="3" id="KW-1185">Reference proteome</keyword>
<dbReference type="InterPro" id="IPR017451">
    <property type="entry name" value="F-box-assoc_interact_dom"/>
</dbReference>
<dbReference type="Proteomes" id="UP001497516">
    <property type="component" value="Chromosome 7"/>
</dbReference>
<dbReference type="Pfam" id="PF07734">
    <property type="entry name" value="FBA_1"/>
    <property type="match status" value="1"/>
</dbReference>
<proteinExistence type="predicted"/>
<evidence type="ECO:0000313" key="2">
    <source>
        <dbReference type="EMBL" id="CAL1403581.1"/>
    </source>
</evidence>
<dbReference type="InterPro" id="IPR006527">
    <property type="entry name" value="F-box-assoc_dom_typ1"/>
</dbReference>
<reference evidence="2 3" key="1">
    <citation type="submission" date="2024-04" db="EMBL/GenBank/DDBJ databases">
        <authorList>
            <person name="Fracassetti M."/>
        </authorList>
    </citation>
    <scope>NUCLEOTIDE SEQUENCE [LARGE SCALE GENOMIC DNA]</scope>
</reference>
<dbReference type="InterPro" id="IPR036047">
    <property type="entry name" value="F-box-like_dom_sf"/>
</dbReference>
<dbReference type="AlphaFoldDB" id="A0AAV2FYZ7"/>
<dbReference type="PROSITE" id="PS50181">
    <property type="entry name" value="FBOX"/>
    <property type="match status" value="1"/>
</dbReference>
<dbReference type="PANTHER" id="PTHR31672:SF13">
    <property type="entry name" value="F-BOX PROTEIN CPR30-LIKE"/>
    <property type="match status" value="1"/>
</dbReference>
<dbReference type="PANTHER" id="PTHR31672">
    <property type="entry name" value="BNACNNG10540D PROTEIN"/>
    <property type="match status" value="1"/>
</dbReference>
<dbReference type="Pfam" id="PF00646">
    <property type="entry name" value="F-box"/>
    <property type="match status" value="1"/>
</dbReference>
<accession>A0AAV2FYZ7</accession>
<dbReference type="InterPro" id="IPR001810">
    <property type="entry name" value="F-box_dom"/>
</dbReference>
<feature type="domain" description="F-box" evidence="1">
    <location>
        <begin position="9"/>
        <end position="55"/>
    </location>
</feature>
<dbReference type="SMART" id="SM00256">
    <property type="entry name" value="FBOX"/>
    <property type="match status" value="1"/>
</dbReference>
<sequence length="445" mass="50338">MVLSSSSSEATSVQLPEHMVEAVLVKLPVRTLLRLKLLSRSLKALIENPRFVTAHINSSSHVHCRIALLTGNYSTDDTILIGKMLTLSRQHDVQDWIRRKEEQLPTFASDEDDDEGDMFHYVELLGSHNGLICLRLHYDHHRKNKLVLWNPATKQYRTLPPPPSTSPSLDYSSKFRRVVELGFAYNHATNDYMVSQIASLVDDDWSHHLSYQLEIFSMKRWGWRTHTYRRELASNIPKGSMSSQGLHNPVALRGSIYQVVSLRVARAEACCWFVLAMDFTDTLSSNDIVFRRIELPPLHEDGWVSSLVVYGEGDVQSLGLFSNIDAEEDELPCFKCNVWVLSNDSVWTKSFTISIVCPASVVEPVASWCDGKIIVRRTTERKEEEEEEEEDGEIGSHATGNTLFIYDHHSITKGGDPMSDELVGISDFISDVCAYVESLVSLHPS</sequence>
<organism evidence="2 3">
    <name type="scientific">Linum trigynum</name>
    <dbReference type="NCBI Taxonomy" id="586398"/>
    <lineage>
        <taxon>Eukaryota</taxon>
        <taxon>Viridiplantae</taxon>
        <taxon>Streptophyta</taxon>
        <taxon>Embryophyta</taxon>
        <taxon>Tracheophyta</taxon>
        <taxon>Spermatophyta</taxon>
        <taxon>Magnoliopsida</taxon>
        <taxon>eudicotyledons</taxon>
        <taxon>Gunneridae</taxon>
        <taxon>Pentapetalae</taxon>
        <taxon>rosids</taxon>
        <taxon>fabids</taxon>
        <taxon>Malpighiales</taxon>
        <taxon>Linaceae</taxon>
        <taxon>Linum</taxon>
    </lineage>
</organism>
<dbReference type="InterPro" id="IPR050796">
    <property type="entry name" value="SCF_F-box_component"/>
</dbReference>
<evidence type="ECO:0000313" key="3">
    <source>
        <dbReference type="Proteomes" id="UP001497516"/>
    </source>
</evidence>